<keyword evidence="2" id="KW-0378">Hydrolase</keyword>
<keyword evidence="4" id="KW-1133">Transmembrane helix</keyword>
<name>A0A8J5SXS0_ZIZPA</name>
<dbReference type="PANTHER" id="PTHR12486:SF5">
    <property type="entry name" value="ADENOSINE 5'-MONOPHOSPHORAMIDASE HINT3"/>
    <property type="match status" value="1"/>
</dbReference>
<evidence type="ECO:0000256" key="3">
    <source>
        <dbReference type="PROSITE-ProRule" id="PRU00464"/>
    </source>
</evidence>
<accession>A0A8J5SXS0</accession>
<evidence type="ECO:0000256" key="4">
    <source>
        <dbReference type="SAM" id="Phobius"/>
    </source>
</evidence>
<keyword evidence="7" id="KW-1185">Reference proteome</keyword>
<evidence type="ECO:0000313" key="7">
    <source>
        <dbReference type="Proteomes" id="UP000729402"/>
    </source>
</evidence>
<evidence type="ECO:0000313" key="6">
    <source>
        <dbReference type="EMBL" id="KAG8082798.1"/>
    </source>
</evidence>
<dbReference type="PANTHER" id="PTHR12486">
    <property type="entry name" value="APRATAXIN-RELATED"/>
    <property type="match status" value="1"/>
</dbReference>
<dbReference type="PROSITE" id="PS51084">
    <property type="entry name" value="HIT_2"/>
    <property type="match status" value="1"/>
</dbReference>
<dbReference type="Proteomes" id="UP000729402">
    <property type="component" value="Unassembled WGS sequence"/>
</dbReference>
<dbReference type="AlphaFoldDB" id="A0A8J5SXS0"/>
<evidence type="ECO:0000259" key="5">
    <source>
        <dbReference type="PROSITE" id="PS51084"/>
    </source>
</evidence>
<evidence type="ECO:0000256" key="2">
    <source>
        <dbReference type="ARBA" id="ARBA00022801"/>
    </source>
</evidence>
<keyword evidence="4" id="KW-0472">Membrane</keyword>
<dbReference type="Pfam" id="PF11969">
    <property type="entry name" value="DcpS_C"/>
    <property type="match status" value="1"/>
</dbReference>
<gene>
    <name evidence="6" type="ORF">GUJ93_ZPchr0014g46574</name>
</gene>
<evidence type="ECO:0000256" key="1">
    <source>
        <dbReference type="ARBA" id="ARBA00022741"/>
    </source>
</evidence>
<reference evidence="6" key="2">
    <citation type="submission" date="2021-02" db="EMBL/GenBank/DDBJ databases">
        <authorList>
            <person name="Kimball J.A."/>
            <person name="Haas M.W."/>
            <person name="Macchietto M."/>
            <person name="Kono T."/>
            <person name="Duquette J."/>
            <person name="Shao M."/>
        </authorList>
    </citation>
    <scope>NUCLEOTIDE SEQUENCE</scope>
    <source>
        <tissue evidence="6">Fresh leaf tissue</tissue>
    </source>
</reference>
<dbReference type="OrthoDB" id="1915375at2759"/>
<protein>
    <recommendedName>
        <fullName evidence="5">HIT domain-containing protein</fullName>
    </recommendedName>
</protein>
<comment type="caution">
    <text evidence="6">The sequence shown here is derived from an EMBL/GenBank/DDBJ whole genome shotgun (WGS) entry which is preliminary data.</text>
</comment>
<feature type="transmembrane region" description="Helical" evidence="4">
    <location>
        <begin position="109"/>
        <end position="129"/>
    </location>
</feature>
<keyword evidence="1" id="KW-0547">Nucleotide-binding</keyword>
<organism evidence="6 7">
    <name type="scientific">Zizania palustris</name>
    <name type="common">Northern wild rice</name>
    <dbReference type="NCBI Taxonomy" id="103762"/>
    <lineage>
        <taxon>Eukaryota</taxon>
        <taxon>Viridiplantae</taxon>
        <taxon>Streptophyta</taxon>
        <taxon>Embryophyta</taxon>
        <taxon>Tracheophyta</taxon>
        <taxon>Spermatophyta</taxon>
        <taxon>Magnoliopsida</taxon>
        <taxon>Liliopsida</taxon>
        <taxon>Poales</taxon>
        <taxon>Poaceae</taxon>
        <taxon>BOP clade</taxon>
        <taxon>Oryzoideae</taxon>
        <taxon>Oryzeae</taxon>
        <taxon>Zizaniinae</taxon>
        <taxon>Zizania</taxon>
    </lineage>
</organism>
<keyword evidence="4" id="KW-0812">Transmembrane</keyword>
<dbReference type="GO" id="GO:0000166">
    <property type="term" value="F:nucleotide binding"/>
    <property type="evidence" value="ECO:0007669"/>
    <property type="project" value="UniProtKB-KW"/>
</dbReference>
<dbReference type="GO" id="GO:0016787">
    <property type="term" value="F:hydrolase activity"/>
    <property type="evidence" value="ECO:0007669"/>
    <property type="project" value="UniProtKB-KW"/>
</dbReference>
<dbReference type="EMBL" id="JAAALK010000086">
    <property type="protein sequence ID" value="KAG8082798.1"/>
    <property type="molecule type" value="Genomic_DNA"/>
</dbReference>
<comment type="caution">
    <text evidence="3">Lacks conserved residue(s) required for the propagation of feature annotation.</text>
</comment>
<reference evidence="6" key="1">
    <citation type="journal article" date="2021" name="bioRxiv">
        <title>Whole Genome Assembly and Annotation of Northern Wild Rice, Zizania palustris L., Supports a Whole Genome Duplication in the Zizania Genus.</title>
        <authorList>
            <person name="Haas M."/>
            <person name="Kono T."/>
            <person name="Macchietto M."/>
            <person name="Millas R."/>
            <person name="McGilp L."/>
            <person name="Shao M."/>
            <person name="Duquette J."/>
            <person name="Hirsch C.N."/>
            <person name="Kimball J."/>
        </authorList>
    </citation>
    <scope>NUCLEOTIDE SEQUENCE</scope>
    <source>
        <tissue evidence="6">Fresh leaf tissue</tissue>
    </source>
</reference>
<dbReference type="InterPro" id="IPR011146">
    <property type="entry name" value="HIT-like"/>
</dbReference>
<feature type="domain" description="HIT" evidence="5">
    <location>
        <begin position="26"/>
        <end position="137"/>
    </location>
</feature>
<proteinExistence type="predicted"/>
<sequence>MKMPFRFWGGTAARRPETASMADWCVFCRIARRDPTSDTVLLYSDDRVVAFRDINPSAFRHYLVIPIEHIDTVNNLQRSIEHHQLVSHMMMVGKIYSIRMLPIRKNTGLVFTSHHLIVLITCISTAWHYHLIPVGGK</sequence>